<keyword evidence="3" id="KW-1185">Reference proteome</keyword>
<accession>A0ABT2FWW5</accession>
<feature type="transmembrane region" description="Helical" evidence="1">
    <location>
        <begin position="205"/>
        <end position="225"/>
    </location>
</feature>
<feature type="transmembrane region" description="Helical" evidence="1">
    <location>
        <begin position="147"/>
        <end position="164"/>
    </location>
</feature>
<feature type="transmembrane region" description="Helical" evidence="1">
    <location>
        <begin position="304"/>
        <end position="323"/>
    </location>
</feature>
<evidence type="ECO:0000313" key="3">
    <source>
        <dbReference type="Proteomes" id="UP001205965"/>
    </source>
</evidence>
<reference evidence="2 3" key="1">
    <citation type="submission" date="2022-08" db="EMBL/GenBank/DDBJ databases">
        <title>YIM 101645 draft genome.</title>
        <authorList>
            <person name="Chen X."/>
        </authorList>
    </citation>
    <scope>NUCLEOTIDE SEQUENCE [LARGE SCALE GENOMIC DNA]</scope>
    <source>
        <strain evidence="2 3">YIM 101645</strain>
    </source>
</reference>
<dbReference type="RefSeq" id="WP_259427049.1">
    <property type="nucleotide sequence ID" value="NZ_JANWTC010000002.1"/>
</dbReference>
<feature type="transmembrane region" description="Helical" evidence="1">
    <location>
        <begin position="335"/>
        <end position="355"/>
    </location>
</feature>
<evidence type="ECO:0000313" key="2">
    <source>
        <dbReference type="EMBL" id="MCS5478983.1"/>
    </source>
</evidence>
<dbReference type="EMBL" id="JANWTC010000002">
    <property type="protein sequence ID" value="MCS5478983.1"/>
    <property type="molecule type" value="Genomic_DNA"/>
</dbReference>
<protein>
    <submittedName>
        <fullName evidence="2">Uncharacterized protein</fullName>
    </submittedName>
</protein>
<feature type="transmembrane region" description="Helical" evidence="1">
    <location>
        <begin position="73"/>
        <end position="92"/>
    </location>
</feature>
<proteinExistence type="predicted"/>
<keyword evidence="1" id="KW-0812">Transmembrane</keyword>
<sequence>MAKKKSAVWPRGLLLMFAGVSLLTGMLAGLTLLGLWAGTPLASLGTDHGALMVFGFVGGAIGMERTVAARTRWAWAGPVANALGVVTLLAGAPRLVPATAFTVAFLVLGAVYVLIHRRQATYSVLVQAVGVIGVVFATVWWGGGADFADIVPYAVVFAVATIIGERMELARVSFAGTVAETTITALVLALVAAALLFAVQPQLGFALMGALLIAVAVVTVRVDAARRLIHAGKLPKYTAICMLAGYGWLIAAGLLWLGFGHTRAGHLHDAAVHSVFLGFVVSMIFAHAPFILGGVIRRSIPYHATLYAPVALLHAGLVLRVVADLRAADLAWVGGGVLNVAAVLLFMATAVTLIATDKRRRIAREQARARRAARV</sequence>
<keyword evidence="1" id="KW-0472">Membrane</keyword>
<feature type="transmembrane region" description="Helical" evidence="1">
    <location>
        <begin position="12"/>
        <end position="35"/>
    </location>
</feature>
<feature type="transmembrane region" description="Helical" evidence="1">
    <location>
        <begin position="237"/>
        <end position="259"/>
    </location>
</feature>
<dbReference type="Proteomes" id="UP001205965">
    <property type="component" value="Unassembled WGS sequence"/>
</dbReference>
<feature type="transmembrane region" description="Helical" evidence="1">
    <location>
        <begin position="271"/>
        <end position="292"/>
    </location>
</feature>
<gene>
    <name evidence="2" type="ORF">NYP18_04855</name>
</gene>
<feature type="transmembrane region" description="Helical" evidence="1">
    <location>
        <begin position="176"/>
        <end position="199"/>
    </location>
</feature>
<evidence type="ECO:0000256" key="1">
    <source>
        <dbReference type="SAM" id="Phobius"/>
    </source>
</evidence>
<feature type="transmembrane region" description="Helical" evidence="1">
    <location>
        <begin position="98"/>
        <end position="115"/>
    </location>
</feature>
<keyword evidence="1" id="KW-1133">Transmembrane helix</keyword>
<organism evidence="2 3">
    <name type="scientific">Corynebacterium lemuris</name>
    <dbReference type="NCBI Taxonomy" id="1859292"/>
    <lineage>
        <taxon>Bacteria</taxon>
        <taxon>Bacillati</taxon>
        <taxon>Actinomycetota</taxon>
        <taxon>Actinomycetes</taxon>
        <taxon>Mycobacteriales</taxon>
        <taxon>Corynebacteriaceae</taxon>
        <taxon>Corynebacterium</taxon>
    </lineage>
</organism>
<feature type="transmembrane region" description="Helical" evidence="1">
    <location>
        <begin position="122"/>
        <end position="141"/>
    </location>
</feature>
<name>A0ABT2FWW5_9CORY</name>
<comment type="caution">
    <text evidence="2">The sequence shown here is derived from an EMBL/GenBank/DDBJ whole genome shotgun (WGS) entry which is preliminary data.</text>
</comment>
<feature type="transmembrane region" description="Helical" evidence="1">
    <location>
        <begin position="41"/>
        <end position="61"/>
    </location>
</feature>